<evidence type="ECO:0000313" key="1">
    <source>
        <dbReference type="EMBL" id="SDH65459.1"/>
    </source>
</evidence>
<gene>
    <name evidence="1" type="ORF">SAMN05421742_10950</name>
</gene>
<reference evidence="2" key="1">
    <citation type="submission" date="2016-10" db="EMBL/GenBank/DDBJ databases">
        <authorList>
            <person name="Varghese N."/>
            <person name="Submissions S."/>
        </authorList>
    </citation>
    <scope>NUCLEOTIDE SEQUENCE [LARGE SCALE GENOMIC DNA]</scope>
    <source>
        <strain evidence="2">930I</strain>
    </source>
</reference>
<organism evidence="1 2">
    <name type="scientific">Roseospirillum parvum</name>
    <dbReference type="NCBI Taxonomy" id="83401"/>
    <lineage>
        <taxon>Bacteria</taxon>
        <taxon>Pseudomonadati</taxon>
        <taxon>Pseudomonadota</taxon>
        <taxon>Alphaproteobacteria</taxon>
        <taxon>Rhodospirillales</taxon>
        <taxon>Rhodospirillaceae</taxon>
        <taxon>Roseospirillum</taxon>
    </lineage>
</organism>
<dbReference type="Proteomes" id="UP000217076">
    <property type="component" value="Unassembled WGS sequence"/>
</dbReference>
<dbReference type="EMBL" id="FNCV01000009">
    <property type="protein sequence ID" value="SDH65459.1"/>
    <property type="molecule type" value="Genomic_DNA"/>
</dbReference>
<protein>
    <submittedName>
        <fullName evidence="1">Uncharacterized protein</fullName>
    </submittedName>
</protein>
<dbReference type="AlphaFoldDB" id="A0A1G8E736"/>
<dbReference type="RefSeq" id="WP_092620788.1">
    <property type="nucleotide sequence ID" value="NZ_FNCV01000009.1"/>
</dbReference>
<accession>A0A1G8E736</accession>
<proteinExistence type="predicted"/>
<keyword evidence="2" id="KW-1185">Reference proteome</keyword>
<dbReference type="STRING" id="83401.SAMN05421742_10950"/>
<evidence type="ECO:0000313" key="2">
    <source>
        <dbReference type="Proteomes" id="UP000217076"/>
    </source>
</evidence>
<name>A0A1G8E736_9PROT</name>
<sequence>MSISPDEIARYVALAQHNPSALTSAGWTRVLWSAAELAAEPGESIPAALQRIASTTATGRVLWAASRSHALASAAGRPRLRVPYDVIEVYWRLLADAFAIEGTTLDDAIESKAPPPRISCLKRAIRARYPTVVQPALIAKRLIRFYEASDLLLDPALPDSEVAARISERTRAEMTATDVGAWRRAAKKDGKIMCPDDLAA</sequence>